<dbReference type="FunFam" id="3.40.50.2000:FF:000001">
    <property type="entry name" value="UDP-glucuronosyltransferase"/>
    <property type="match status" value="2"/>
</dbReference>
<evidence type="ECO:0000313" key="11">
    <source>
        <dbReference type="EMBL" id="RXN17224.1"/>
    </source>
</evidence>
<dbReference type="EMBL" id="QBIY01012752">
    <property type="protein sequence ID" value="RXN17224.1"/>
    <property type="molecule type" value="Genomic_DNA"/>
</dbReference>
<evidence type="ECO:0000313" key="13">
    <source>
        <dbReference type="Proteomes" id="UP000290572"/>
    </source>
</evidence>
<evidence type="ECO:0000256" key="9">
    <source>
        <dbReference type="SAM" id="SignalP"/>
    </source>
</evidence>
<dbReference type="FunFam" id="3.40.50.2000:FF:000203">
    <property type="entry name" value="UDP-glucuronosyltransferase"/>
    <property type="match status" value="1"/>
</dbReference>
<evidence type="ECO:0000259" key="10">
    <source>
        <dbReference type="Pfam" id="PF06722"/>
    </source>
</evidence>
<keyword evidence="13" id="KW-1185">Reference proteome</keyword>
<evidence type="ECO:0000256" key="1">
    <source>
        <dbReference type="ARBA" id="ARBA00004370"/>
    </source>
</evidence>
<dbReference type="GO" id="GO:0016020">
    <property type="term" value="C:membrane"/>
    <property type="evidence" value="ECO:0007669"/>
    <property type="project" value="UniProtKB-SubCell"/>
</dbReference>
<evidence type="ECO:0000256" key="3">
    <source>
        <dbReference type="ARBA" id="ARBA00022676"/>
    </source>
</evidence>
<protein>
    <submittedName>
        <fullName evidence="11">UDP-glucuronosyltransferase 2C1-like isoform X1</fullName>
    </submittedName>
</protein>
<dbReference type="EMBL" id="QBIY01012561">
    <property type="protein sequence ID" value="RXN23355.1"/>
    <property type="molecule type" value="Genomic_DNA"/>
</dbReference>
<keyword evidence="3" id="KW-0328">Glycosyltransferase</keyword>
<name>A0A498MD52_LABRO</name>
<organism evidence="11 13">
    <name type="scientific">Labeo rohita</name>
    <name type="common">Indian major carp</name>
    <name type="synonym">Cyprinus rohita</name>
    <dbReference type="NCBI Taxonomy" id="84645"/>
    <lineage>
        <taxon>Eukaryota</taxon>
        <taxon>Metazoa</taxon>
        <taxon>Chordata</taxon>
        <taxon>Craniata</taxon>
        <taxon>Vertebrata</taxon>
        <taxon>Euteleostomi</taxon>
        <taxon>Actinopterygii</taxon>
        <taxon>Neopterygii</taxon>
        <taxon>Teleostei</taxon>
        <taxon>Ostariophysi</taxon>
        <taxon>Cypriniformes</taxon>
        <taxon>Cyprinidae</taxon>
        <taxon>Labeoninae</taxon>
        <taxon>Labeonini</taxon>
        <taxon>Labeo</taxon>
    </lineage>
</organism>
<dbReference type="InterPro" id="IPR002213">
    <property type="entry name" value="UDP_glucos_trans"/>
</dbReference>
<comment type="subcellular location">
    <subcellularLocation>
        <location evidence="1">Membrane</location>
    </subcellularLocation>
</comment>
<evidence type="ECO:0000256" key="8">
    <source>
        <dbReference type="SAM" id="Phobius"/>
    </source>
</evidence>
<dbReference type="STRING" id="84645.A0A498MD52"/>
<dbReference type="InterPro" id="IPR010610">
    <property type="entry name" value="EryCIII-like_C"/>
</dbReference>
<evidence type="ECO:0000256" key="5">
    <source>
        <dbReference type="ARBA" id="ARBA00022692"/>
    </source>
</evidence>
<dbReference type="InterPro" id="IPR050271">
    <property type="entry name" value="UDP-glycosyltransferase"/>
</dbReference>
<evidence type="ECO:0007829" key="14">
    <source>
        <dbReference type="PeptideAtlas" id="A0A498MD52"/>
    </source>
</evidence>
<keyword evidence="14" id="KW-1267">Proteomics identification</keyword>
<evidence type="ECO:0000256" key="4">
    <source>
        <dbReference type="ARBA" id="ARBA00022679"/>
    </source>
</evidence>
<feature type="chain" id="PRO_5036117632" evidence="9">
    <location>
        <begin position="24"/>
        <end position="901"/>
    </location>
</feature>
<evidence type="ECO:0000256" key="2">
    <source>
        <dbReference type="ARBA" id="ARBA00009995"/>
    </source>
</evidence>
<dbReference type="CDD" id="cd03784">
    <property type="entry name" value="GT1_Gtf-like"/>
    <property type="match status" value="2"/>
</dbReference>
<feature type="transmembrane region" description="Helical" evidence="8">
    <location>
        <begin position="859"/>
        <end position="885"/>
    </location>
</feature>
<feature type="transmembrane region" description="Helical" evidence="8">
    <location>
        <begin position="492"/>
        <end position="515"/>
    </location>
</feature>
<dbReference type="PANTHER" id="PTHR48043">
    <property type="entry name" value="EG:EG0003.4 PROTEIN-RELATED"/>
    <property type="match status" value="1"/>
</dbReference>
<keyword evidence="7 8" id="KW-0472">Membrane</keyword>
<keyword evidence="6 8" id="KW-1133">Transmembrane helix</keyword>
<keyword evidence="4 11" id="KW-0808">Transferase</keyword>
<dbReference type="PANTHER" id="PTHR48043:SF52">
    <property type="entry name" value="UDP GLUCURONOSYLTRANSFERASE 5 FAMILY POLYPEPTIDE B1-RELATED"/>
    <property type="match status" value="1"/>
</dbReference>
<evidence type="ECO:0000256" key="6">
    <source>
        <dbReference type="ARBA" id="ARBA00022989"/>
    </source>
</evidence>
<keyword evidence="5 8" id="KW-0812">Transmembrane</keyword>
<comment type="caution">
    <text evidence="11">The sequence shown here is derived from an EMBL/GenBank/DDBJ whole genome shotgun (WGS) entry which is preliminary data.</text>
</comment>
<feature type="signal peptide" evidence="9">
    <location>
        <begin position="1"/>
        <end position="23"/>
    </location>
</feature>
<evidence type="ECO:0000313" key="12">
    <source>
        <dbReference type="EMBL" id="RXN23355.1"/>
    </source>
</evidence>
<feature type="domain" description="Erythromycin biosynthesis protein CIII-like C-terminal" evidence="10">
    <location>
        <begin position="714"/>
        <end position="826"/>
    </location>
</feature>
<comment type="similarity">
    <text evidence="2">Belongs to the UDP-glycosyltransferase family.</text>
</comment>
<reference evidence="11 13" key="1">
    <citation type="submission" date="2018-03" db="EMBL/GenBank/DDBJ databases">
        <title>Draft genome sequence of Rohu Carp (Labeo rohita).</title>
        <authorList>
            <person name="Das P."/>
            <person name="Kushwaha B."/>
            <person name="Joshi C.G."/>
            <person name="Kumar D."/>
            <person name="Nagpure N.S."/>
            <person name="Sahoo L."/>
            <person name="Das S.P."/>
            <person name="Bit A."/>
            <person name="Patnaik S."/>
            <person name="Meher P.K."/>
            <person name="Jayasankar P."/>
            <person name="Koringa P.G."/>
            <person name="Patel N.V."/>
            <person name="Hinsu A.T."/>
            <person name="Kumar R."/>
            <person name="Pandey M."/>
            <person name="Agarwal S."/>
            <person name="Srivastava S."/>
            <person name="Singh M."/>
            <person name="Iquebal M.A."/>
            <person name="Jaiswal S."/>
            <person name="Angadi U.B."/>
            <person name="Kumar N."/>
            <person name="Raza M."/>
            <person name="Shah T.M."/>
            <person name="Rai A."/>
            <person name="Jena J.K."/>
        </authorList>
    </citation>
    <scope>NUCLEOTIDE SEQUENCE [LARGE SCALE GENOMIC DNA]</scope>
    <source>
        <strain evidence="11">DASCIFA01</strain>
        <tissue evidence="11">Testis</tissue>
    </source>
</reference>
<dbReference type="Pfam" id="PF00201">
    <property type="entry name" value="UDPGT"/>
    <property type="match status" value="1"/>
</dbReference>
<dbReference type="GO" id="GO:0008194">
    <property type="term" value="F:UDP-glycosyltransferase activity"/>
    <property type="evidence" value="ECO:0007669"/>
    <property type="project" value="InterPro"/>
</dbReference>
<dbReference type="Proteomes" id="UP000290572">
    <property type="component" value="Unassembled WGS sequence"/>
</dbReference>
<accession>A0A498MD52</accession>
<proteinExistence type="evidence at protein level"/>
<dbReference type="Pfam" id="PF06722">
    <property type="entry name" value="EryCIII-like_C"/>
    <property type="match status" value="1"/>
</dbReference>
<dbReference type="GO" id="GO:0016758">
    <property type="term" value="F:hexosyltransferase activity"/>
    <property type="evidence" value="ECO:0007669"/>
    <property type="project" value="UniProtKB-ARBA"/>
</dbReference>
<keyword evidence="9" id="KW-0732">Signal</keyword>
<dbReference type="Gene3D" id="3.40.50.2000">
    <property type="entry name" value="Glycogen Phosphorylase B"/>
    <property type="match status" value="3"/>
</dbReference>
<sequence length="901" mass="102921">MEMHQSTLLGLFVLFSALSGSYCGKVLVVPADGSHWINMKVLIVELHSKGHNITVIRGSNSWYIEEESPYYTSITVDIGEFDSDFWLTLLPKLLQTKRYGESFWSEIEVAQEIFSRFSDVHQQVCNMTAMMFENEILMNSLEDSKYDVVFTDPTFGAGVLLAHRLGLPLVFNVRWTMYGEGHFIVAPSPLSYIPVPALQLTDKMTFSQRVMNVVVYMMFIYQNPKTFGYHYQEFSQKYFGPDVDFFSLLQNADIWLMRNDFTFEFPRPTMPNIVYMGGFQCKPAKPLPDDLEKFVQSSGDHGVIIMSLGSVFGQLLSEINDEIAAAFAQLPQKVIWRHTGPQPANLGNNTMIVDWLPQNDLLGHPQTKLFVAHGGTNGVQEAIYHGVPIVGLPLAFDQPDNLARMEAKGTAKIIHISTLDRTVFLEALKEVLHNPFYKENMQRLSKLHHDQPVKPLDLAIFWIEFVMRNKGAPHLRTQAYRMSWIEYHSIDVILTLTATLLIFAFVTAYVIRYLFRTAKYDLVLTDPAFGGGVFLAHRLGLPVVLNVRWTMHGEAHYEIAPSPLSFVPVPGLQLTDKMTFGQRIKNVMGYMFSLYHRARFVSSHYQSFCNKYFGSEIKFESLLRDADIWLMRNDFTFEFPRPTMPNIVYMGGFQCKPAKPLPADLDEFVTSSGDHGLIIMSLGTLFSHLPQDITEEIAAAFARLPQKVIWRHTGPRPVNIGNNTLLVDWLPQNDLLGHPQTKVFITHGGTNGIQEAIYHGVPILGLPIVFDQPDNLSRMKVRGTAKLVDISELDRTIFVQVLEEVLYNSSYRENMQRLSKLHHDQPMKPLDRAVFWIEFVMRNGGASHLRTQSFRMSWIEYYCIDVVLTLLMIVVLFCFMIYSIIKCLCCKVVFKKKIKAE</sequence>
<dbReference type="SUPFAM" id="SSF53756">
    <property type="entry name" value="UDP-Glycosyltransferase/glycogen phosphorylase"/>
    <property type="match status" value="2"/>
</dbReference>
<dbReference type="InterPro" id="IPR035595">
    <property type="entry name" value="UDP_glycos_trans_CS"/>
</dbReference>
<dbReference type="AlphaFoldDB" id="A0A498MD52"/>
<dbReference type="PROSITE" id="PS00375">
    <property type="entry name" value="UDPGT"/>
    <property type="match status" value="2"/>
</dbReference>
<gene>
    <name evidence="11" type="ORF">ROHU_008082</name>
    <name evidence="12" type="ORF">ROHU_022761</name>
</gene>
<evidence type="ECO:0000256" key="7">
    <source>
        <dbReference type="ARBA" id="ARBA00023136"/>
    </source>
</evidence>